<dbReference type="GO" id="GO:0016829">
    <property type="term" value="F:lyase activity"/>
    <property type="evidence" value="ECO:0007669"/>
    <property type="project" value="UniProtKB-KW"/>
</dbReference>
<keyword evidence="4" id="KW-1185">Reference proteome</keyword>
<evidence type="ECO:0000313" key="4">
    <source>
        <dbReference type="Proteomes" id="UP000198356"/>
    </source>
</evidence>
<dbReference type="RefSeq" id="WP_089409897.1">
    <property type="nucleotide sequence ID" value="NZ_FZOU01000008.1"/>
</dbReference>
<protein>
    <submittedName>
        <fullName evidence="3">Streptogramin lyase</fullName>
    </submittedName>
</protein>
<sequence length="587" mass="56418">MNPIRARIGLLFLAAAAMVGCGGTSTTANGGGSTPVTPVASLVHGAVTNGALPLQSASVQLYTVGASGLASAAAPLLANAVTTDATGAFSFPLPACGSATLVYLSATGGSSGAGANGATSLLAALGPCSALTSSSSFHIDELTTVATVFALAPFIADAAHIGASGNVPAGLANAFSMVNALVNTTSGAMPGPTLATSATAPVATLNTLANILAGCIRTASPTSSACAPLLTATSSADTLGATLRIAHQPASYPGLYALAANSTAYSPSLTAAPTDWTLALRIAASGLATPFGIAIDGAGNGWVTNESAASLVQLSPAGTTLLTVTGSGLLAPRGVAIDRSGNLWVANTGADSVLKLSSTGSLLAKASTGLNAPTAIANDSAGNAWVANTGGNSVIQLSSTGIVLTNTIGLSAPSGIALDSAGNVWVANTGADNVLQMTHAGALSNTVSDGVTQAPGALAIDSNSNLWFTGSVPSQTAVQGALAKVASSDTASAPVLSMAAIPGSIATSGADIWVANAATGGGLMLFHASSNAPLSPAAGFGSLNAPAGIAVDASGNVWVACAGDNTVSIFLGLTTPVMTPLAQTVGP</sequence>
<accession>A0A239LXL8</accession>
<dbReference type="Pfam" id="PF24684">
    <property type="entry name" value="Vgb_lyase"/>
    <property type="match status" value="1"/>
</dbReference>
<dbReference type="OrthoDB" id="123177at2"/>
<dbReference type="SUPFAM" id="SSF101898">
    <property type="entry name" value="NHL repeat"/>
    <property type="match status" value="1"/>
</dbReference>
<dbReference type="Gene3D" id="2.40.10.500">
    <property type="match status" value="1"/>
</dbReference>
<dbReference type="Pfam" id="PF01436">
    <property type="entry name" value="NHL"/>
    <property type="match status" value="1"/>
</dbReference>
<feature type="chain" id="PRO_5012512056" evidence="2">
    <location>
        <begin position="31"/>
        <end position="587"/>
    </location>
</feature>
<dbReference type="InterPro" id="IPR050952">
    <property type="entry name" value="TRIM-NHL_E3_ligases"/>
</dbReference>
<evidence type="ECO:0000256" key="2">
    <source>
        <dbReference type="SAM" id="SignalP"/>
    </source>
</evidence>
<evidence type="ECO:0000256" key="1">
    <source>
        <dbReference type="ARBA" id="ARBA00022737"/>
    </source>
</evidence>
<organism evidence="3 4">
    <name type="scientific">Granulicella rosea</name>
    <dbReference type="NCBI Taxonomy" id="474952"/>
    <lineage>
        <taxon>Bacteria</taxon>
        <taxon>Pseudomonadati</taxon>
        <taxon>Acidobacteriota</taxon>
        <taxon>Terriglobia</taxon>
        <taxon>Terriglobales</taxon>
        <taxon>Acidobacteriaceae</taxon>
        <taxon>Granulicella</taxon>
    </lineage>
</organism>
<dbReference type="PANTHER" id="PTHR24104:SF25">
    <property type="entry name" value="PROTEIN LIN-41"/>
    <property type="match status" value="1"/>
</dbReference>
<dbReference type="InterPro" id="IPR011042">
    <property type="entry name" value="6-blade_b-propeller_TolB-like"/>
</dbReference>
<proteinExistence type="predicted"/>
<keyword evidence="3" id="KW-0456">Lyase</keyword>
<dbReference type="Proteomes" id="UP000198356">
    <property type="component" value="Unassembled WGS sequence"/>
</dbReference>
<evidence type="ECO:0000313" key="3">
    <source>
        <dbReference type="EMBL" id="SNT34384.1"/>
    </source>
</evidence>
<keyword evidence="2" id="KW-0732">Signal</keyword>
<dbReference type="PANTHER" id="PTHR24104">
    <property type="entry name" value="E3 UBIQUITIN-PROTEIN LIGASE NHLRC1-RELATED"/>
    <property type="match status" value="1"/>
</dbReference>
<dbReference type="CDD" id="cd05819">
    <property type="entry name" value="NHL"/>
    <property type="match status" value="1"/>
</dbReference>
<dbReference type="GO" id="GO:0008270">
    <property type="term" value="F:zinc ion binding"/>
    <property type="evidence" value="ECO:0007669"/>
    <property type="project" value="UniProtKB-KW"/>
</dbReference>
<dbReference type="InterPro" id="IPR001258">
    <property type="entry name" value="NHL_repeat"/>
</dbReference>
<dbReference type="AlphaFoldDB" id="A0A239LXL8"/>
<dbReference type="SUPFAM" id="SSF63829">
    <property type="entry name" value="Calcium-dependent phosphotriesterase"/>
    <property type="match status" value="1"/>
</dbReference>
<dbReference type="EMBL" id="FZOU01000008">
    <property type="protein sequence ID" value="SNT34384.1"/>
    <property type="molecule type" value="Genomic_DNA"/>
</dbReference>
<feature type="signal peptide" evidence="2">
    <location>
        <begin position="1"/>
        <end position="30"/>
    </location>
</feature>
<keyword evidence="1" id="KW-0677">Repeat</keyword>
<name>A0A239LXL8_9BACT</name>
<gene>
    <name evidence="3" type="ORF">SAMN05421770_1082</name>
</gene>
<dbReference type="Gene3D" id="2.120.10.30">
    <property type="entry name" value="TolB, C-terminal domain"/>
    <property type="match status" value="1"/>
</dbReference>
<dbReference type="PROSITE" id="PS51257">
    <property type="entry name" value="PROKAR_LIPOPROTEIN"/>
    <property type="match status" value="1"/>
</dbReference>
<reference evidence="3 4" key="1">
    <citation type="submission" date="2017-06" db="EMBL/GenBank/DDBJ databases">
        <authorList>
            <person name="Kim H.J."/>
            <person name="Triplett B.A."/>
        </authorList>
    </citation>
    <scope>NUCLEOTIDE SEQUENCE [LARGE SCALE GENOMIC DNA]</scope>
    <source>
        <strain evidence="3 4">DSM 18704</strain>
    </source>
</reference>